<dbReference type="Proteomes" id="UP000042054">
    <property type="component" value="Unassembled WGS sequence"/>
</dbReference>
<dbReference type="PROSITE" id="PS50043">
    <property type="entry name" value="HTH_LUXR_2"/>
    <property type="match status" value="1"/>
</dbReference>
<keyword evidence="1" id="KW-0238">DNA-binding</keyword>
<dbReference type="PRINTS" id="PR00038">
    <property type="entry name" value="HTHLUXR"/>
</dbReference>
<dbReference type="OrthoDB" id="6518199at2"/>
<evidence type="ECO:0000259" key="2">
    <source>
        <dbReference type="PROSITE" id="PS50043"/>
    </source>
</evidence>
<name>A0A0U1HRL1_YERRO</name>
<dbReference type="SMART" id="SM00421">
    <property type="entry name" value="HTH_LUXR"/>
    <property type="match status" value="1"/>
</dbReference>
<dbReference type="Pfam" id="PF00196">
    <property type="entry name" value="GerE"/>
    <property type="match status" value="1"/>
</dbReference>
<evidence type="ECO:0000313" key="3">
    <source>
        <dbReference type="EMBL" id="CQI89135.1"/>
    </source>
</evidence>
<dbReference type="SUPFAM" id="SSF46894">
    <property type="entry name" value="C-terminal effector domain of the bipartite response regulators"/>
    <property type="match status" value="1"/>
</dbReference>
<dbReference type="AlphaFoldDB" id="A0A0U1HRL1"/>
<dbReference type="GO" id="GO:0003677">
    <property type="term" value="F:DNA binding"/>
    <property type="evidence" value="ECO:0007669"/>
    <property type="project" value="UniProtKB-KW"/>
</dbReference>
<dbReference type="CDD" id="cd06170">
    <property type="entry name" value="LuxR_C_like"/>
    <property type="match status" value="1"/>
</dbReference>
<organism evidence="3 4">
    <name type="scientific">Yersinia rohdei</name>
    <dbReference type="NCBI Taxonomy" id="29485"/>
    <lineage>
        <taxon>Bacteria</taxon>
        <taxon>Pseudomonadati</taxon>
        <taxon>Pseudomonadota</taxon>
        <taxon>Gammaproteobacteria</taxon>
        <taxon>Enterobacterales</taxon>
        <taxon>Yersiniaceae</taxon>
        <taxon>Yersinia</taxon>
    </lineage>
</organism>
<dbReference type="STRING" id="29485.CH64_3117"/>
<accession>A0A0U1HRL1</accession>
<dbReference type="InterPro" id="IPR000792">
    <property type="entry name" value="Tscrpt_reg_LuxR_C"/>
</dbReference>
<dbReference type="InterPro" id="IPR016032">
    <property type="entry name" value="Sig_transdc_resp-reg_C-effctor"/>
</dbReference>
<evidence type="ECO:0000313" key="4">
    <source>
        <dbReference type="Proteomes" id="UP000042054"/>
    </source>
</evidence>
<reference evidence="3 4" key="1">
    <citation type="submission" date="2015-03" db="EMBL/GenBank/DDBJ databases">
        <authorList>
            <person name="Murphy D."/>
        </authorList>
    </citation>
    <scope>NUCLEOTIDE SEQUENCE [LARGE SCALE GENOMIC DNA]</scope>
    <source>
        <strain evidence="3 4">68/02</strain>
    </source>
</reference>
<feature type="domain" description="HTH luxR-type" evidence="2">
    <location>
        <begin position="125"/>
        <end position="190"/>
    </location>
</feature>
<protein>
    <submittedName>
        <fullName evidence="3">LuxR family regulatory protein</fullName>
    </submittedName>
</protein>
<gene>
    <name evidence="3" type="ORF">ERS008555_01436</name>
</gene>
<dbReference type="RefSeq" id="WP_082241256.1">
    <property type="nucleotide sequence ID" value="NZ_CIFE01000003.1"/>
</dbReference>
<dbReference type="Gene3D" id="1.10.10.10">
    <property type="entry name" value="Winged helix-like DNA-binding domain superfamily/Winged helix DNA-binding domain"/>
    <property type="match status" value="1"/>
</dbReference>
<dbReference type="GO" id="GO:0006355">
    <property type="term" value="P:regulation of DNA-templated transcription"/>
    <property type="evidence" value="ECO:0007669"/>
    <property type="project" value="InterPro"/>
</dbReference>
<sequence>MEMLSIAIITNNTFYKLGLISLLKNILNKKIDRDYLLNNAYEQKERKKHNVIFEDFMVIVNIYKDGFFSDESVNEFDKPMLTVNIPFNSDRLDINEIVSKINKIIKLARLNGCDMTSKEIIDFLELEDNLQLSVTESSLVKLTSQGYSINDISVMLNRSEKTILNYRRSVIKKLGILNKLEFYNYSSNMKNYGSKDAILINI</sequence>
<evidence type="ECO:0000256" key="1">
    <source>
        <dbReference type="ARBA" id="ARBA00023125"/>
    </source>
</evidence>
<dbReference type="EMBL" id="CTKE01000006">
    <property type="protein sequence ID" value="CQI89135.1"/>
    <property type="molecule type" value="Genomic_DNA"/>
</dbReference>
<proteinExistence type="predicted"/>
<dbReference type="InterPro" id="IPR036388">
    <property type="entry name" value="WH-like_DNA-bd_sf"/>
</dbReference>